<evidence type="ECO:0000256" key="5">
    <source>
        <dbReference type="ARBA" id="ARBA00022842"/>
    </source>
</evidence>
<dbReference type="InterPro" id="IPR000086">
    <property type="entry name" value="NUDIX_hydrolase_dom"/>
</dbReference>
<feature type="domain" description="Nudix hydrolase" evidence="7">
    <location>
        <begin position="21"/>
        <end position="169"/>
    </location>
</feature>
<keyword evidence="5" id="KW-0460">Magnesium</keyword>
<comment type="caution">
    <text evidence="8">The sequence shown here is derived from an EMBL/GenBank/DDBJ whole genome shotgun (WGS) entry which is preliminary data.</text>
</comment>
<gene>
    <name evidence="8" type="ORF">GCM10022381_37160</name>
</gene>
<keyword evidence="6" id="KW-0464">Manganese</keyword>
<evidence type="ECO:0000313" key="9">
    <source>
        <dbReference type="Proteomes" id="UP001501803"/>
    </source>
</evidence>
<dbReference type="PANTHER" id="PTHR12318">
    <property type="entry name" value="TESTOSTERONE-REGULATED PROTEIN RP2"/>
    <property type="match status" value="1"/>
</dbReference>
<keyword evidence="9" id="KW-1185">Reference proteome</keyword>
<keyword evidence="4" id="KW-0378">Hydrolase</keyword>
<dbReference type="Proteomes" id="UP001501803">
    <property type="component" value="Unassembled WGS sequence"/>
</dbReference>
<evidence type="ECO:0000256" key="4">
    <source>
        <dbReference type="ARBA" id="ARBA00022801"/>
    </source>
</evidence>
<evidence type="ECO:0000256" key="2">
    <source>
        <dbReference type="ARBA" id="ARBA00001946"/>
    </source>
</evidence>
<dbReference type="Pfam" id="PF00293">
    <property type="entry name" value="NUDIX"/>
    <property type="match status" value="1"/>
</dbReference>
<reference evidence="9" key="1">
    <citation type="journal article" date="2019" name="Int. J. Syst. Evol. Microbiol.">
        <title>The Global Catalogue of Microorganisms (GCM) 10K type strain sequencing project: providing services to taxonomists for standard genome sequencing and annotation.</title>
        <authorList>
            <consortium name="The Broad Institute Genomics Platform"/>
            <consortium name="The Broad Institute Genome Sequencing Center for Infectious Disease"/>
            <person name="Wu L."/>
            <person name="Ma J."/>
        </authorList>
    </citation>
    <scope>NUCLEOTIDE SEQUENCE [LARGE SCALE GENOMIC DNA]</scope>
    <source>
        <strain evidence="9">JCM 17021</strain>
    </source>
</reference>
<protein>
    <recommendedName>
        <fullName evidence="7">Nudix hydrolase domain-containing protein</fullName>
    </recommendedName>
</protein>
<dbReference type="PANTHER" id="PTHR12318:SF0">
    <property type="entry name" value="ACYL-COENZYME A DIPHOSPHATASE NUDT19"/>
    <property type="match status" value="1"/>
</dbReference>
<evidence type="ECO:0000313" key="8">
    <source>
        <dbReference type="EMBL" id="GAA3891955.1"/>
    </source>
</evidence>
<dbReference type="PROSITE" id="PS51462">
    <property type="entry name" value="NUDIX"/>
    <property type="match status" value="1"/>
</dbReference>
<evidence type="ECO:0000256" key="6">
    <source>
        <dbReference type="ARBA" id="ARBA00023211"/>
    </source>
</evidence>
<keyword evidence="3" id="KW-0479">Metal-binding</keyword>
<dbReference type="Gene3D" id="3.90.79.10">
    <property type="entry name" value="Nucleoside Triphosphate Pyrophosphohydrolase"/>
    <property type="match status" value="2"/>
</dbReference>
<evidence type="ECO:0000256" key="1">
    <source>
        <dbReference type="ARBA" id="ARBA00001936"/>
    </source>
</evidence>
<sequence length="247" mass="26977">MEREPDATPSTAATRLPADAEHPVAATVVLMRDGVDGVEVLLLERPHHRGSFAGAWVFPGGGVDDEDRLESDPPDIVEETLARRSAVREVREETGLELANESLVTAACWTPPAEAPRRFRTWFYWAVAPAGDIVIPPEEIVDHTWIRPALALERHAAGKLMLVPPTWVTLFDLAQFDSVDAALAAVRAVETQNFVTQVGSNENGMVLYWHGDEAHAGAHAADGQLESTGGRHRLEVGILPWVYSRSV</sequence>
<comment type="cofactor">
    <cofactor evidence="1">
        <name>Mn(2+)</name>
        <dbReference type="ChEBI" id="CHEBI:29035"/>
    </cofactor>
</comment>
<dbReference type="SUPFAM" id="SSF55811">
    <property type="entry name" value="Nudix"/>
    <property type="match status" value="1"/>
</dbReference>
<evidence type="ECO:0000256" key="3">
    <source>
        <dbReference type="ARBA" id="ARBA00022723"/>
    </source>
</evidence>
<name>A0ABP7L0T5_9MICO</name>
<proteinExistence type="predicted"/>
<dbReference type="RefSeq" id="WP_345069363.1">
    <property type="nucleotide sequence ID" value="NZ_BAABCN010000016.1"/>
</dbReference>
<comment type="cofactor">
    <cofactor evidence="2">
        <name>Mg(2+)</name>
        <dbReference type="ChEBI" id="CHEBI:18420"/>
    </cofactor>
</comment>
<dbReference type="EMBL" id="BAABCN010000016">
    <property type="protein sequence ID" value="GAA3891955.1"/>
    <property type="molecule type" value="Genomic_DNA"/>
</dbReference>
<dbReference type="InterPro" id="IPR039121">
    <property type="entry name" value="NUDT19"/>
</dbReference>
<evidence type="ECO:0000259" key="7">
    <source>
        <dbReference type="PROSITE" id="PS51462"/>
    </source>
</evidence>
<organism evidence="8 9">
    <name type="scientific">Leifsonia kafniensis</name>
    <dbReference type="NCBI Taxonomy" id="475957"/>
    <lineage>
        <taxon>Bacteria</taxon>
        <taxon>Bacillati</taxon>
        <taxon>Actinomycetota</taxon>
        <taxon>Actinomycetes</taxon>
        <taxon>Micrococcales</taxon>
        <taxon>Microbacteriaceae</taxon>
        <taxon>Leifsonia</taxon>
    </lineage>
</organism>
<accession>A0ABP7L0T5</accession>
<dbReference type="InterPro" id="IPR015797">
    <property type="entry name" value="NUDIX_hydrolase-like_dom_sf"/>
</dbReference>
<dbReference type="CDD" id="cd18870">
    <property type="entry name" value="NUDIX_AcylCoAdiphos_Nudt19"/>
    <property type="match status" value="1"/>
</dbReference>